<reference evidence="1" key="1">
    <citation type="submission" date="2022-03" db="EMBL/GenBank/DDBJ databases">
        <title>Interactions between chemoautotrophic and heterotrophic bacteria.</title>
        <authorList>
            <person name="Santoro A."/>
        </authorList>
    </citation>
    <scope>NUCLEOTIDE SEQUENCE</scope>
    <source>
        <strain evidence="1">Nb-106</strain>
    </source>
</reference>
<sequence>MLAAVQRKVTKSVDPVVAPVINDKYHASRDHAYHFFEARAISSAIVSVSYQVNISRLDNL</sequence>
<accession>A0ACC6AM54</accession>
<name>A0ACC6AM54_NITWI</name>
<comment type="caution">
    <text evidence="1">The sequence shown here is derived from an EMBL/GenBank/DDBJ whole genome shotgun (WGS) entry which is preliminary data.</text>
</comment>
<dbReference type="EMBL" id="JALJZS010000002">
    <property type="protein sequence ID" value="MCP2000632.1"/>
    <property type="molecule type" value="Genomic_DNA"/>
</dbReference>
<gene>
    <name evidence="1" type="ORF">J2S34_003080</name>
</gene>
<evidence type="ECO:0000313" key="1">
    <source>
        <dbReference type="EMBL" id="MCP2000632.1"/>
    </source>
</evidence>
<evidence type="ECO:0000313" key="2">
    <source>
        <dbReference type="Proteomes" id="UP001205486"/>
    </source>
</evidence>
<proteinExistence type="predicted"/>
<protein>
    <submittedName>
        <fullName evidence="1">Uncharacterized protein</fullName>
    </submittedName>
</protein>
<dbReference type="Proteomes" id="UP001205486">
    <property type="component" value="Unassembled WGS sequence"/>
</dbReference>
<organism evidence="1 2">
    <name type="scientific">Nitrobacter winogradskyi</name>
    <name type="common">Nitrobacter agilis</name>
    <dbReference type="NCBI Taxonomy" id="913"/>
    <lineage>
        <taxon>Bacteria</taxon>
        <taxon>Pseudomonadati</taxon>
        <taxon>Pseudomonadota</taxon>
        <taxon>Alphaproteobacteria</taxon>
        <taxon>Hyphomicrobiales</taxon>
        <taxon>Nitrobacteraceae</taxon>
        <taxon>Nitrobacter</taxon>
    </lineage>
</organism>
<keyword evidence="2" id="KW-1185">Reference proteome</keyword>